<organism evidence="3 4">
    <name type="scientific">Agrocybe pediades</name>
    <dbReference type="NCBI Taxonomy" id="84607"/>
    <lineage>
        <taxon>Eukaryota</taxon>
        <taxon>Fungi</taxon>
        <taxon>Dikarya</taxon>
        <taxon>Basidiomycota</taxon>
        <taxon>Agaricomycotina</taxon>
        <taxon>Agaricomycetes</taxon>
        <taxon>Agaricomycetidae</taxon>
        <taxon>Agaricales</taxon>
        <taxon>Agaricineae</taxon>
        <taxon>Strophariaceae</taxon>
        <taxon>Agrocybe</taxon>
    </lineage>
</organism>
<evidence type="ECO:0000313" key="3">
    <source>
        <dbReference type="EMBL" id="KAF4617656.1"/>
    </source>
</evidence>
<dbReference type="AlphaFoldDB" id="A0A8H4QUW8"/>
<proteinExistence type="predicted"/>
<dbReference type="Proteomes" id="UP000521872">
    <property type="component" value="Unassembled WGS sequence"/>
</dbReference>
<dbReference type="PANTHER" id="PTHR10039">
    <property type="entry name" value="AMELOGENIN"/>
    <property type="match status" value="1"/>
</dbReference>
<comment type="caution">
    <text evidence="3">The sequence shown here is derived from an EMBL/GenBank/DDBJ whole genome shotgun (WGS) entry which is preliminary data.</text>
</comment>
<dbReference type="PANTHER" id="PTHR10039:SF14">
    <property type="entry name" value="NACHT DOMAIN-CONTAINING PROTEIN"/>
    <property type="match status" value="1"/>
</dbReference>
<dbReference type="Gene3D" id="3.40.50.300">
    <property type="entry name" value="P-loop containing nucleotide triphosphate hydrolases"/>
    <property type="match status" value="1"/>
</dbReference>
<keyword evidence="4" id="KW-1185">Reference proteome</keyword>
<keyword evidence="1" id="KW-0677">Repeat</keyword>
<dbReference type="EMBL" id="JAACJL010000030">
    <property type="protein sequence ID" value="KAF4617656.1"/>
    <property type="molecule type" value="Genomic_DNA"/>
</dbReference>
<protein>
    <recommendedName>
        <fullName evidence="2">Nephrocystin 3-like N-terminal domain-containing protein</fullName>
    </recommendedName>
</protein>
<accession>A0A8H4QUW8</accession>
<gene>
    <name evidence="3" type="ORF">D9613_006335</name>
</gene>
<name>A0A8H4QUW8_9AGAR</name>
<evidence type="ECO:0000259" key="2">
    <source>
        <dbReference type="Pfam" id="PF24883"/>
    </source>
</evidence>
<reference evidence="3 4" key="1">
    <citation type="submission" date="2019-12" db="EMBL/GenBank/DDBJ databases">
        <authorList>
            <person name="Floudas D."/>
            <person name="Bentzer J."/>
            <person name="Ahren D."/>
            <person name="Johansson T."/>
            <person name="Persson P."/>
            <person name="Tunlid A."/>
        </authorList>
    </citation>
    <scope>NUCLEOTIDE SEQUENCE [LARGE SCALE GENOMIC DNA]</scope>
    <source>
        <strain evidence="3 4">CBS 102.39</strain>
    </source>
</reference>
<evidence type="ECO:0000256" key="1">
    <source>
        <dbReference type="ARBA" id="ARBA00022737"/>
    </source>
</evidence>
<feature type="domain" description="Nephrocystin 3-like N-terminal" evidence="2">
    <location>
        <begin position="140"/>
        <end position="296"/>
    </location>
</feature>
<dbReference type="SUPFAM" id="SSF52540">
    <property type="entry name" value="P-loop containing nucleoside triphosphate hydrolases"/>
    <property type="match status" value="1"/>
</dbReference>
<dbReference type="Pfam" id="PF24883">
    <property type="entry name" value="NPHP3_N"/>
    <property type="match status" value="1"/>
</dbReference>
<evidence type="ECO:0000313" key="4">
    <source>
        <dbReference type="Proteomes" id="UP000521872"/>
    </source>
</evidence>
<dbReference type="InterPro" id="IPR027417">
    <property type="entry name" value="P-loop_NTPase"/>
</dbReference>
<sequence length="809" mass="92001">MGFCVPLNCSSASTTTYHETSNEVVNTCWWQEIDQEAVNAYSVQGSAREQILDLLLHGPMISSKQGVLVSGGQFTQHNYHGQVSMGNKAPIDILTDAIAPNAFHDSAARFDPPKCHPQTRVKILEIIMRWIVGEDEDAQAVKRFLWLNGAAGCGKSAIAQSTIDLCIERDIPLASFFFSRSDSTRNHAESLVATLAYQLYCSYPETEVQTKILSMIQRDPMIFKRTFQRQFTALVIQPLIAHFSKTRPTQHQGPFFIVIDGLDECINRADQKVVLFGLAESFRKFNLSIAILIASRPEHDIKHSFGSGYLKDMHTSLSLDLDDGRDADSDIRLYLFDKFAEIKDDFDNRTTGRKLVQGWPGEGVIENLVTKSSGQFVYAATVIRYVESTRHRPDHRLDIVLKLRPDNGDRPFAELDALYAMILECVLDIEKVLHVLSLYLMNVPSICCSVIEKMLLYDEGEVEALFCDMGALVQIFKRKDPFPMNQPSFLRILHASLADYLIDAERSKQFYIDMDQEVLRHVARALQYLASYGSNSFDSFSDAGTPIYLLDRVQYQIGSRIRQITIPPELQQSVLFFPLKEFLEPQVSAYTFKNHLLRNFVSPFLDLLEAVMLNDPSLSYIQDRQLEILRSVLMPKIQQYFNSDMEVSILVLFYYLGQTPEYIIGPAMHERAALFCFKELARLIMLLPPSPFGKSTDIATVMADDAEDDAYPNLKLRAAVDGGQWYFQDSSLDSRLYDGKMYLEMYFFLLGYAIFLLPRCLRSDALVTACQEHKRLCIDQPDGPFPIRRRLLQKEIDNYLSGVLPIPCV</sequence>
<dbReference type="InterPro" id="IPR056884">
    <property type="entry name" value="NPHP3-like_N"/>
</dbReference>